<evidence type="ECO:0000256" key="3">
    <source>
        <dbReference type="ARBA" id="ARBA00022723"/>
    </source>
</evidence>
<feature type="domain" description="L-type lectin-like" evidence="14">
    <location>
        <begin position="25"/>
        <end position="267"/>
    </location>
</feature>
<reference evidence="17" key="2">
    <citation type="submission" date="2025-04" db="UniProtKB">
        <authorList>
            <consortium name="RefSeq"/>
        </authorList>
    </citation>
    <scope>IDENTIFICATION</scope>
    <source>
        <strain evidence="17">DH4</strain>
        <tissue evidence="17">Whole body</tissue>
    </source>
</reference>
<evidence type="ECO:0000259" key="14">
    <source>
        <dbReference type="PROSITE" id="PS51328"/>
    </source>
</evidence>
<name>A0A7M7M5L3_APIME</name>
<evidence type="ECO:0000256" key="9">
    <source>
        <dbReference type="ARBA" id="ARBA00023157"/>
    </source>
</evidence>
<dbReference type="RefSeq" id="XP_016772029.1">
    <property type="nucleotide sequence ID" value="XM_016916540.2"/>
</dbReference>
<dbReference type="EnsemblMetazoa" id="XM_016916540">
    <property type="protein sequence ID" value="XP_016772029"/>
    <property type="gene ID" value="LOC552816"/>
</dbReference>
<evidence type="ECO:0000256" key="8">
    <source>
        <dbReference type="ARBA" id="ARBA00023136"/>
    </source>
</evidence>
<evidence type="ECO:0000256" key="4">
    <source>
        <dbReference type="ARBA" id="ARBA00022729"/>
    </source>
</evidence>
<dbReference type="Proteomes" id="UP000005203">
    <property type="component" value="Linkage group LG15"/>
</dbReference>
<dbReference type="FunFam" id="2.60.120.200:FF:000017">
    <property type="entry name" value="Vesicular integral-membrane protein VIP36"/>
    <property type="match status" value="1"/>
</dbReference>
<dbReference type="PANTHER" id="PTHR12223:SF45">
    <property type="entry name" value="RE50040P"/>
    <property type="match status" value="1"/>
</dbReference>
<feature type="transmembrane region" description="Helical" evidence="12">
    <location>
        <begin position="307"/>
        <end position="331"/>
    </location>
</feature>
<feature type="chain" id="PRO_5044660417" evidence="13">
    <location>
        <begin position="20"/>
        <end position="343"/>
    </location>
</feature>
<feature type="signal peptide" evidence="13">
    <location>
        <begin position="1"/>
        <end position="19"/>
    </location>
</feature>
<dbReference type="InterPro" id="IPR013320">
    <property type="entry name" value="ConA-like_dom_sf"/>
</dbReference>
<keyword evidence="8 12" id="KW-0472">Membrane</keyword>
<evidence type="ECO:0000313" key="15">
    <source>
        <dbReference type="EnsemblMetazoa" id="XP_016772029"/>
    </source>
</evidence>
<dbReference type="GO" id="GO:0005793">
    <property type="term" value="C:endoplasmic reticulum-Golgi intermediate compartment"/>
    <property type="evidence" value="ECO:0007669"/>
    <property type="project" value="TreeGrafter"/>
</dbReference>
<evidence type="ECO:0000256" key="7">
    <source>
        <dbReference type="ARBA" id="ARBA00023034"/>
    </source>
</evidence>
<accession>A0A7M7M5L3</accession>
<keyword evidence="9" id="KW-1015">Disulfide bond</keyword>
<evidence type="ECO:0000256" key="10">
    <source>
        <dbReference type="ARBA" id="ARBA00023180"/>
    </source>
</evidence>
<evidence type="ECO:0000256" key="6">
    <source>
        <dbReference type="ARBA" id="ARBA00022989"/>
    </source>
</evidence>
<dbReference type="OrthoDB" id="270293at2759"/>
<keyword evidence="7" id="KW-0333">Golgi apparatus</keyword>
<keyword evidence="10" id="KW-0325">Glycoprotein</keyword>
<keyword evidence="3" id="KW-0479">Metal-binding</keyword>
<accession>A0A8B7KQM9</accession>
<evidence type="ECO:0000256" key="13">
    <source>
        <dbReference type="SAM" id="SignalP"/>
    </source>
</evidence>
<dbReference type="AlphaFoldDB" id="A0A7M7M5L3"/>
<dbReference type="GO" id="GO:0005789">
    <property type="term" value="C:endoplasmic reticulum membrane"/>
    <property type="evidence" value="ECO:0007669"/>
    <property type="project" value="TreeGrafter"/>
</dbReference>
<dbReference type="InterPro" id="IPR051136">
    <property type="entry name" value="Intracellular_Lectin-GPT"/>
</dbReference>
<dbReference type="SUPFAM" id="SSF49899">
    <property type="entry name" value="Concanavalin A-like lectins/glucanases"/>
    <property type="match status" value="1"/>
</dbReference>
<evidence type="ECO:0000256" key="5">
    <source>
        <dbReference type="ARBA" id="ARBA00022734"/>
    </source>
</evidence>
<dbReference type="Pfam" id="PF03388">
    <property type="entry name" value="Lectin_leg-like"/>
    <property type="match status" value="1"/>
</dbReference>
<keyword evidence="4 13" id="KW-0732">Signal</keyword>
<keyword evidence="16" id="KW-1185">Reference proteome</keyword>
<evidence type="ECO:0000256" key="11">
    <source>
        <dbReference type="ARBA" id="ARBA00046288"/>
    </source>
</evidence>
<dbReference type="PANTHER" id="PTHR12223">
    <property type="entry name" value="VESICULAR MANNOSE-BINDING LECTIN"/>
    <property type="match status" value="1"/>
</dbReference>
<dbReference type="InterPro" id="IPR005052">
    <property type="entry name" value="Lectin_leg"/>
</dbReference>
<dbReference type="GO" id="GO:0005537">
    <property type="term" value="F:D-mannose binding"/>
    <property type="evidence" value="ECO:0007669"/>
    <property type="project" value="TreeGrafter"/>
</dbReference>
<gene>
    <name evidence="15" type="primary">552816</name>
    <name evidence="17" type="synonym">LOC552816</name>
</gene>
<dbReference type="Gene3D" id="2.60.120.200">
    <property type="match status" value="1"/>
</dbReference>
<evidence type="ECO:0000256" key="1">
    <source>
        <dbReference type="ARBA" id="ARBA00004194"/>
    </source>
</evidence>
<keyword evidence="2 12" id="KW-0812">Transmembrane</keyword>
<dbReference type="GO" id="GO:0006888">
    <property type="term" value="P:endoplasmic reticulum to Golgi vesicle-mediated transport"/>
    <property type="evidence" value="ECO:0007669"/>
    <property type="project" value="TreeGrafter"/>
</dbReference>
<organism evidence="15">
    <name type="scientific">Apis mellifera</name>
    <name type="common">Honeybee</name>
    <dbReference type="NCBI Taxonomy" id="7460"/>
    <lineage>
        <taxon>Eukaryota</taxon>
        <taxon>Metazoa</taxon>
        <taxon>Ecdysozoa</taxon>
        <taxon>Arthropoda</taxon>
        <taxon>Hexapoda</taxon>
        <taxon>Insecta</taxon>
        <taxon>Pterygota</taxon>
        <taxon>Neoptera</taxon>
        <taxon>Endopterygota</taxon>
        <taxon>Hymenoptera</taxon>
        <taxon>Apocrita</taxon>
        <taxon>Aculeata</taxon>
        <taxon>Apoidea</taxon>
        <taxon>Anthophila</taxon>
        <taxon>Apidae</taxon>
        <taxon>Apis</taxon>
    </lineage>
</organism>
<proteinExistence type="predicted"/>
<keyword evidence="5" id="KW-0430">Lectin</keyword>
<dbReference type="PROSITE" id="PS51328">
    <property type="entry name" value="L_LECTIN_LIKE"/>
    <property type="match status" value="1"/>
</dbReference>
<keyword evidence="6 12" id="KW-1133">Transmembrane helix</keyword>
<protein>
    <submittedName>
        <fullName evidence="17">Vesicular integral-membrane protein VIP36 isoform X1</fullName>
    </submittedName>
</protein>
<comment type="subcellular location">
    <subcellularLocation>
        <location evidence="11">Endomembrane system</location>
        <topology evidence="11">Single-pass type I membrane protein</topology>
    </subcellularLocation>
    <subcellularLocation>
        <location evidence="1">Golgi apparatus membrane</location>
        <topology evidence="1">Single-pass membrane protein</topology>
    </subcellularLocation>
</comment>
<evidence type="ECO:0000313" key="17">
    <source>
        <dbReference type="RefSeq" id="XP_016772029.1"/>
    </source>
</evidence>
<evidence type="ECO:0000256" key="2">
    <source>
        <dbReference type="ARBA" id="ARBA00022692"/>
    </source>
</evidence>
<evidence type="ECO:0000313" key="16">
    <source>
        <dbReference type="Proteomes" id="UP000005203"/>
    </source>
</evidence>
<dbReference type="GO" id="GO:0046872">
    <property type="term" value="F:metal ion binding"/>
    <property type="evidence" value="ECO:0007669"/>
    <property type="project" value="UniProtKB-KW"/>
</dbReference>
<evidence type="ECO:0000256" key="12">
    <source>
        <dbReference type="SAM" id="Phobius"/>
    </source>
</evidence>
<sequence>MNIISCWILVISALKLVTAEWNTKDYMKREHSLIRPYQGSGMSIPYWDFTGSTIVTNNYVRLTPDLQSKQGAIWNAVPCHARNWELQVHFKVHGNGKDLFGDGFTIWYARERMKSGPVFGNQDYFQGLAIILDTYSNHNGPHNHQHPYISAMVNNGSLHYDHDRDGTHTQIAGCEANFRNLEHDTHISVRYERDTLTVRSYPEASWLTSWTASTSAISTDFANKAAWKECFSVKDIKLPTGYYFGISATTGDLSDNHDILSIRLFELDLPDDPKDQEDRSNILPSAAYFDAPREHVDDPKQSALSRIMFFLLMLVAALALIACVVIGIMWYQKHQENSRKRFY</sequence>
<dbReference type="GO" id="GO:0030134">
    <property type="term" value="C:COPII-coated ER to Golgi transport vesicle"/>
    <property type="evidence" value="ECO:0007669"/>
    <property type="project" value="TreeGrafter"/>
</dbReference>
<reference evidence="15" key="1">
    <citation type="submission" date="2021-01" db="UniProtKB">
        <authorList>
            <consortium name="EnsemblMetazoa"/>
        </authorList>
    </citation>
    <scope>IDENTIFICATION</scope>
    <source>
        <strain evidence="15">DH4</strain>
    </source>
</reference>
<dbReference type="GO" id="GO:0000139">
    <property type="term" value="C:Golgi membrane"/>
    <property type="evidence" value="ECO:0007669"/>
    <property type="project" value="UniProtKB-SubCell"/>
</dbReference>
<dbReference type="GeneID" id="552816"/>